<evidence type="ECO:0000256" key="4">
    <source>
        <dbReference type="ARBA" id="ARBA00023136"/>
    </source>
</evidence>
<feature type="transmembrane region" description="Helical" evidence="6">
    <location>
        <begin position="191"/>
        <end position="213"/>
    </location>
</feature>
<protein>
    <submittedName>
        <fullName evidence="8">GDP-fucose transporter 1</fullName>
    </submittedName>
</protein>
<feature type="domain" description="Sugar phosphate transporter" evidence="7">
    <location>
        <begin position="19"/>
        <end position="317"/>
    </location>
</feature>
<evidence type="ECO:0000313" key="8">
    <source>
        <dbReference type="EMBL" id="KAK7044816.1"/>
    </source>
</evidence>
<accession>A0AAW0CXM4</accession>
<feature type="transmembrane region" description="Helical" evidence="6">
    <location>
        <begin position="246"/>
        <end position="266"/>
    </location>
</feature>
<dbReference type="InterPro" id="IPR004853">
    <property type="entry name" value="Sugar_P_trans_dom"/>
</dbReference>
<dbReference type="Proteomes" id="UP001362999">
    <property type="component" value="Unassembled WGS sequence"/>
</dbReference>
<sequence length="365" mass="38473">MASNAPPEEPPSKALVTSVILFYIVAALAMVMANKAVLNVTDVPLFFLLIQLIIAVLLFGIADIARISSERLTFDLKTCKGLAYVVALNVVGLSFNNYTLKYVDASFYQVARGLVLPFTVGVSFVMLHSRPSPLILVSCAIVTVGFFIGVLLDGTPLSLVGIIFGVASSSITALASVVIKQSLPVVNGSTILLAWYANLLSAIALAPIVLIAGEGPAILALLSGNPSSDTAIRAAVDGTTSQLKTFLWGSLITGVIGFLMSIAGPLSIKVTSPISHMISSAVRGVAQSFLGLWYFKDVISSGRAVSIAIVLGGSIYYTWVKNKESEAAAADTAAYNRVAMDDLENGKLDMDEGPDSPEELERPTR</sequence>
<evidence type="ECO:0000256" key="1">
    <source>
        <dbReference type="ARBA" id="ARBA00004141"/>
    </source>
</evidence>
<evidence type="ECO:0000313" key="9">
    <source>
        <dbReference type="Proteomes" id="UP001362999"/>
    </source>
</evidence>
<organism evidence="8 9">
    <name type="scientific">Favolaschia claudopus</name>
    <dbReference type="NCBI Taxonomy" id="2862362"/>
    <lineage>
        <taxon>Eukaryota</taxon>
        <taxon>Fungi</taxon>
        <taxon>Dikarya</taxon>
        <taxon>Basidiomycota</taxon>
        <taxon>Agaricomycotina</taxon>
        <taxon>Agaricomycetes</taxon>
        <taxon>Agaricomycetidae</taxon>
        <taxon>Agaricales</taxon>
        <taxon>Marasmiineae</taxon>
        <taxon>Mycenaceae</taxon>
        <taxon>Favolaschia</taxon>
    </lineage>
</organism>
<keyword evidence="3 6" id="KW-1133">Transmembrane helix</keyword>
<evidence type="ECO:0000259" key="7">
    <source>
        <dbReference type="Pfam" id="PF03151"/>
    </source>
</evidence>
<feature type="transmembrane region" description="Helical" evidence="6">
    <location>
        <begin position="134"/>
        <end position="152"/>
    </location>
</feature>
<keyword evidence="9" id="KW-1185">Reference proteome</keyword>
<feature type="transmembrane region" description="Helical" evidence="6">
    <location>
        <begin position="158"/>
        <end position="179"/>
    </location>
</feature>
<proteinExistence type="predicted"/>
<comment type="caution">
    <text evidence="8">The sequence shown here is derived from an EMBL/GenBank/DDBJ whole genome shotgun (WGS) entry which is preliminary data.</text>
</comment>
<feature type="transmembrane region" description="Helical" evidence="6">
    <location>
        <begin position="12"/>
        <end position="33"/>
    </location>
</feature>
<keyword evidence="4 6" id="KW-0472">Membrane</keyword>
<dbReference type="AlphaFoldDB" id="A0AAW0CXM4"/>
<evidence type="ECO:0000256" key="6">
    <source>
        <dbReference type="SAM" id="Phobius"/>
    </source>
</evidence>
<dbReference type="InterPro" id="IPR050186">
    <property type="entry name" value="TPT_transporter"/>
</dbReference>
<evidence type="ECO:0000256" key="3">
    <source>
        <dbReference type="ARBA" id="ARBA00022989"/>
    </source>
</evidence>
<evidence type="ECO:0000256" key="2">
    <source>
        <dbReference type="ARBA" id="ARBA00022692"/>
    </source>
</evidence>
<dbReference type="PANTHER" id="PTHR11132">
    <property type="entry name" value="SOLUTE CARRIER FAMILY 35"/>
    <property type="match status" value="1"/>
</dbReference>
<gene>
    <name evidence="8" type="ORF">R3P38DRAFT_2609106</name>
</gene>
<feature type="region of interest" description="Disordered" evidence="5">
    <location>
        <begin position="345"/>
        <end position="365"/>
    </location>
</feature>
<reference evidence="8 9" key="1">
    <citation type="journal article" date="2024" name="J Genomics">
        <title>Draft genome sequencing and assembly of Favolaschia claudopus CIRM-BRFM 2984 isolated from oak limbs.</title>
        <authorList>
            <person name="Navarro D."/>
            <person name="Drula E."/>
            <person name="Chaduli D."/>
            <person name="Cazenave R."/>
            <person name="Ahrendt S."/>
            <person name="Wang J."/>
            <person name="Lipzen A."/>
            <person name="Daum C."/>
            <person name="Barry K."/>
            <person name="Grigoriev I.V."/>
            <person name="Favel A."/>
            <person name="Rosso M.N."/>
            <person name="Martin F."/>
        </authorList>
    </citation>
    <scope>NUCLEOTIDE SEQUENCE [LARGE SCALE GENOMIC DNA]</scope>
    <source>
        <strain evidence="8 9">CIRM-BRFM 2984</strain>
    </source>
</reference>
<evidence type="ECO:0000256" key="5">
    <source>
        <dbReference type="SAM" id="MobiDB-lite"/>
    </source>
</evidence>
<dbReference type="Pfam" id="PF03151">
    <property type="entry name" value="TPT"/>
    <property type="match status" value="1"/>
</dbReference>
<dbReference type="EMBL" id="JAWWNJ010000011">
    <property type="protein sequence ID" value="KAK7044816.1"/>
    <property type="molecule type" value="Genomic_DNA"/>
</dbReference>
<comment type="subcellular location">
    <subcellularLocation>
        <location evidence="1">Membrane</location>
        <topology evidence="1">Multi-pass membrane protein</topology>
    </subcellularLocation>
</comment>
<keyword evidence="2 6" id="KW-0812">Transmembrane</keyword>
<feature type="transmembrane region" description="Helical" evidence="6">
    <location>
        <begin position="45"/>
        <end position="62"/>
    </location>
</feature>
<name>A0AAW0CXM4_9AGAR</name>
<dbReference type="GO" id="GO:0016020">
    <property type="term" value="C:membrane"/>
    <property type="evidence" value="ECO:0007669"/>
    <property type="project" value="UniProtKB-SubCell"/>
</dbReference>
<feature type="transmembrane region" description="Helical" evidence="6">
    <location>
        <begin position="106"/>
        <end position="127"/>
    </location>
</feature>